<dbReference type="GO" id="GO:0004826">
    <property type="term" value="F:phenylalanine-tRNA ligase activity"/>
    <property type="evidence" value="ECO:0007669"/>
    <property type="project" value="InterPro"/>
</dbReference>
<dbReference type="OrthoDB" id="276580at2"/>
<dbReference type="SMART" id="SM00873">
    <property type="entry name" value="B3_4"/>
    <property type="match status" value="1"/>
</dbReference>
<feature type="domain" description="B3/B4 tRNA-binding" evidence="1">
    <location>
        <begin position="63"/>
        <end position="216"/>
    </location>
</feature>
<dbReference type="STRING" id="1121919.SAMN02745975_01751"/>
<sequence>MRKFIVEDDFWKLFPKAQIGIIIARDINNHKNAVNYEPLIEKAGQEALKQIGDIELAKHPAIAVWREAYKNFRAPKQNRSSIEALIRRVYNGKSIGSINPLVDIYNIISLQYLLPCGGEDLESVQGDMRLTAASGDELFVPLGQTENDPPNPGEIIYRDDAGGICRCWNWREADRTKLTENTREAILVIECIDGSREALFKEAVTSLAKLIQEHLGGEQKIRFLNNEMREACL</sequence>
<dbReference type="PANTHER" id="PTHR39209">
    <property type="match status" value="1"/>
</dbReference>
<protein>
    <submittedName>
        <fullName evidence="2">B3/B4 domain-containing protein (DNA/RNA-binding domain of Phe-tRNA-synthetase)</fullName>
    </submittedName>
</protein>
<dbReference type="Gene3D" id="3.50.40.10">
    <property type="entry name" value="Phenylalanyl-trna Synthetase, Chain B, domain 3"/>
    <property type="match status" value="1"/>
</dbReference>
<accession>A0A1M6I7U1</accession>
<dbReference type="Pfam" id="PF03483">
    <property type="entry name" value="B3_4"/>
    <property type="match status" value="1"/>
</dbReference>
<evidence type="ECO:0000313" key="3">
    <source>
        <dbReference type="Proteomes" id="UP000184536"/>
    </source>
</evidence>
<name>A0A1M6I7U1_9FIRM</name>
<organism evidence="2 3">
    <name type="scientific">Geosporobacter subterraneus DSM 17957</name>
    <dbReference type="NCBI Taxonomy" id="1121919"/>
    <lineage>
        <taxon>Bacteria</taxon>
        <taxon>Bacillati</taxon>
        <taxon>Bacillota</taxon>
        <taxon>Clostridia</taxon>
        <taxon>Peptostreptococcales</taxon>
        <taxon>Thermotaleaceae</taxon>
        <taxon>Geosporobacter</taxon>
    </lineage>
</organism>
<reference evidence="3" key="1">
    <citation type="submission" date="2016-11" db="EMBL/GenBank/DDBJ databases">
        <authorList>
            <person name="Varghese N."/>
            <person name="Submissions S."/>
        </authorList>
    </citation>
    <scope>NUCLEOTIDE SEQUENCE [LARGE SCALE GENOMIC DNA]</scope>
    <source>
        <strain evidence="3">DSM 17957</strain>
    </source>
</reference>
<proteinExistence type="predicted"/>
<dbReference type="InterPro" id="IPR020825">
    <property type="entry name" value="Phe-tRNA_synthase-like_B3/B4"/>
</dbReference>
<evidence type="ECO:0000313" key="2">
    <source>
        <dbReference type="EMBL" id="SHJ30468.1"/>
    </source>
</evidence>
<dbReference type="PANTHER" id="PTHR39209:SF2">
    <property type="entry name" value="CYTOPLASMIC PROTEIN"/>
    <property type="match status" value="1"/>
</dbReference>
<evidence type="ECO:0000259" key="1">
    <source>
        <dbReference type="SMART" id="SM00873"/>
    </source>
</evidence>
<dbReference type="AlphaFoldDB" id="A0A1M6I7U1"/>
<keyword evidence="3" id="KW-1185">Reference proteome</keyword>
<dbReference type="SUPFAM" id="SSF56037">
    <property type="entry name" value="PheT/TilS domain"/>
    <property type="match status" value="1"/>
</dbReference>
<dbReference type="Proteomes" id="UP000184536">
    <property type="component" value="Unassembled WGS sequence"/>
</dbReference>
<dbReference type="GO" id="GO:0003723">
    <property type="term" value="F:RNA binding"/>
    <property type="evidence" value="ECO:0007669"/>
    <property type="project" value="InterPro"/>
</dbReference>
<dbReference type="EMBL" id="FQZV01000020">
    <property type="protein sequence ID" value="SHJ30468.1"/>
    <property type="molecule type" value="Genomic_DNA"/>
</dbReference>
<dbReference type="InterPro" id="IPR005146">
    <property type="entry name" value="B3/B4_tRNA-bd"/>
</dbReference>
<gene>
    <name evidence="2" type="ORF">SAMN02745975_01751</name>
</gene>
<dbReference type="RefSeq" id="WP_110940913.1">
    <property type="nucleotide sequence ID" value="NZ_FQZV01000020.1"/>
</dbReference>